<evidence type="ECO:0000313" key="6">
    <source>
        <dbReference type="Proteomes" id="UP000597656"/>
    </source>
</evidence>
<evidence type="ECO:0000256" key="3">
    <source>
        <dbReference type="ARBA" id="ARBA00023163"/>
    </source>
</evidence>
<evidence type="ECO:0000256" key="1">
    <source>
        <dbReference type="ARBA" id="ARBA00023015"/>
    </source>
</evidence>
<proteinExistence type="predicted"/>
<keyword evidence="6" id="KW-1185">Reference proteome</keyword>
<dbReference type="SUPFAM" id="SSF46894">
    <property type="entry name" value="C-terminal effector domain of the bipartite response regulators"/>
    <property type="match status" value="1"/>
</dbReference>
<sequence length="387" mass="41005">MSQECSADVAAGLLAAGEDWTGAVEAAEQALACPACRKSPRCMSRALGTLVCAGELVAADAHSLALLDESPGDHVLLARACVARRTGDLARHSSLLALVRPDDVEVRPLVRLWTVELLVARGDLDGAEAVLPARHGGPLVLEAEAVVAMARGRPQDALEGHLACGRTLVENGVVNPAVLPWRSRAARAALACGDSGEALRLAMEEHAAAARWGEPRALGWSLAAVAGASPPHGEDLVVYERAIRLLGMAHARMDLAEVLCDYGDRLTAHGKQAAASEIYARAHATALDVGDTVLLRRIEESARGAATAEPALTPVEAEVARLVCAGLRNKEIAVRLAMATRTVELHLTRVYRKLGLSGRRELRATRWAWLHHETLRTDRGAPGGPPE</sequence>
<dbReference type="PROSITE" id="PS50043">
    <property type="entry name" value="HTH_LUXR_2"/>
    <property type="match status" value="1"/>
</dbReference>
<keyword evidence="2" id="KW-0238">DNA-binding</keyword>
<dbReference type="Gene3D" id="1.10.10.10">
    <property type="entry name" value="Winged helix-like DNA-binding domain superfamily/Winged helix DNA-binding domain"/>
    <property type="match status" value="1"/>
</dbReference>
<evidence type="ECO:0000313" key="5">
    <source>
        <dbReference type="EMBL" id="GGN10846.1"/>
    </source>
</evidence>
<name>A0ABQ2ILY1_9PSEU</name>
<dbReference type="InterPro" id="IPR000792">
    <property type="entry name" value="Tscrpt_reg_LuxR_C"/>
</dbReference>
<dbReference type="PROSITE" id="PS00622">
    <property type="entry name" value="HTH_LUXR_1"/>
    <property type="match status" value="1"/>
</dbReference>
<dbReference type="RefSeq" id="WP_189158045.1">
    <property type="nucleotide sequence ID" value="NZ_BMNC01000009.1"/>
</dbReference>
<organism evidence="5 6">
    <name type="scientific">Lentzea pudingi</name>
    <dbReference type="NCBI Taxonomy" id="1789439"/>
    <lineage>
        <taxon>Bacteria</taxon>
        <taxon>Bacillati</taxon>
        <taxon>Actinomycetota</taxon>
        <taxon>Actinomycetes</taxon>
        <taxon>Pseudonocardiales</taxon>
        <taxon>Pseudonocardiaceae</taxon>
        <taxon>Lentzea</taxon>
    </lineage>
</organism>
<dbReference type="EMBL" id="BMNC01000009">
    <property type="protein sequence ID" value="GGN10846.1"/>
    <property type="molecule type" value="Genomic_DNA"/>
</dbReference>
<keyword evidence="3" id="KW-0804">Transcription</keyword>
<keyword evidence="1" id="KW-0805">Transcription regulation</keyword>
<dbReference type="PRINTS" id="PR00038">
    <property type="entry name" value="HTHLUXR"/>
</dbReference>
<evidence type="ECO:0000256" key="2">
    <source>
        <dbReference type="ARBA" id="ARBA00023125"/>
    </source>
</evidence>
<reference evidence="6" key="1">
    <citation type="journal article" date="2019" name="Int. J. Syst. Evol. Microbiol.">
        <title>The Global Catalogue of Microorganisms (GCM) 10K type strain sequencing project: providing services to taxonomists for standard genome sequencing and annotation.</title>
        <authorList>
            <consortium name="The Broad Institute Genomics Platform"/>
            <consortium name="The Broad Institute Genome Sequencing Center for Infectious Disease"/>
            <person name="Wu L."/>
            <person name="Ma J."/>
        </authorList>
    </citation>
    <scope>NUCLEOTIDE SEQUENCE [LARGE SCALE GENOMIC DNA]</scope>
    <source>
        <strain evidence="6">CGMCC 4.7319</strain>
    </source>
</reference>
<feature type="domain" description="HTH luxR-type" evidence="4">
    <location>
        <begin position="305"/>
        <end position="372"/>
    </location>
</feature>
<dbReference type="Proteomes" id="UP000597656">
    <property type="component" value="Unassembled WGS sequence"/>
</dbReference>
<comment type="caution">
    <text evidence="5">The sequence shown here is derived from an EMBL/GenBank/DDBJ whole genome shotgun (WGS) entry which is preliminary data.</text>
</comment>
<protein>
    <recommendedName>
        <fullName evidence="4">HTH luxR-type domain-containing protein</fullName>
    </recommendedName>
</protein>
<gene>
    <name evidence="5" type="ORF">GCM10011609_58430</name>
</gene>
<dbReference type="PANTHER" id="PTHR44688">
    <property type="entry name" value="DNA-BINDING TRANSCRIPTIONAL ACTIVATOR DEVR_DOSR"/>
    <property type="match status" value="1"/>
</dbReference>
<dbReference type="CDD" id="cd06170">
    <property type="entry name" value="LuxR_C_like"/>
    <property type="match status" value="1"/>
</dbReference>
<dbReference type="InterPro" id="IPR036388">
    <property type="entry name" value="WH-like_DNA-bd_sf"/>
</dbReference>
<evidence type="ECO:0000259" key="4">
    <source>
        <dbReference type="PROSITE" id="PS50043"/>
    </source>
</evidence>
<dbReference type="Pfam" id="PF00196">
    <property type="entry name" value="GerE"/>
    <property type="match status" value="1"/>
</dbReference>
<accession>A0ABQ2ILY1</accession>
<dbReference type="SMART" id="SM00421">
    <property type="entry name" value="HTH_LUXR"/>
    <property type="match status" value="1"/>
</dbReference>
<dbReference type="PANTHER" id="PTHR44688:SF16">
    <property type="entry name" value="DNA-BINDING TRANSCRIPTIONAL ACTIVATOR DEVR_DOSR"/>
    <property type="match status" value="1"/>
</dbReference>
<dbReference type="InterPro" id="IPR016032">
    <property type="entry name" value="Sig_transdc_resp-reg_C-effctor"/>
</dbReference>